<name>A0AAV5NFG8_9PROT</name>
<comment type="caution">
    <text evidence="1">The sequence shown here is derived from an EMBL/GenBank/DDBJ whole genome shotgun (WGS) entry which is preliminary data.</text>
</comment>
<dbReference type="AlphaFoldDB" id="A0AAV5NFG8"/>
<protein>
    <submittedName>
        <fullName evidence="1">Uncharacterized protein</fullName>
    </submittedName>
</protein>
<reference evidence="2" key="1">
    <citation type="journal article" date="2019" name="Int. J. Syst. Evol. Microbiol.">
        <title>The Global Catalogue of Microorganisms (GCM) 10K type strain sequencing project: providing services to taxonomists for standard genome sequencing and annotation.</title>
        <authorList>
            <consortium name="The Broad Institute Genomics Platform"/>
            <consortium name="The Broad Institute Genome Sequencing Center for Infectious Disease"/>
            <person name="Wu L."/>
            <person name="Ma J."/>
        </authorList>
    </citation>
    <scope>NUCLEOTIDE SEQUENCE [LARGE SCALE GENOMIC DNA]</scope>
    <source>
        <strain evidence="2">NBRC 3267</strain>
    </source>
</reference>
<dbReference type="SUPFAM" id="SSF54506">
    <property type="entry name" value="Diaminopimelate epimerase-like"/>
    <property type="match status" value="1"/>
</dbReference>
<dbReference type="EMBL" id="BSNU01000003">
    <property type="protein sequence ID" value="GLQ62915.1"/>
    <property type="molecule type" value="Genomic_DNA"/>
</dbReference>
<gene>
    <name evidence="1" type="ORF">GCM10007867_17600</name>
</gene>
<dbReference type="Gene3D" id="3.10.310.10">
    <property type="entry name" value="Diaminopimelate Epimerase, Chain A, domain 1"/>
    <property type="match status" value="1"/>
</dbReference>
<evidence type="ECO:0000313" key="1">
    <source>
        <dbReference type="EMBL" id="GLQ62915.1"/>
    </source>
</evidence>
<dbReference type="RefSeq" id="WP_264785200.1">
    <property type="nucleotide sequence ID" value="NZ_BEWM01000002.1"/>
</dbReference>
<keyword evidence="2" id="KW-1185">Reference proteome</keyword>
<accession>A0AAV5NFG8</accession>
<proteinExistence type="predicted"/>
<sequence>MFSPLDGIAEDPATGSATVAAVAFLSALENGADLSLTFTQGVDMGRPSLLDARTEAGKAYVAGSCVPVMDGFFTLESEV</sequence>
<dbReference type="Pfam" id="PF02567">
    <property type="entry name" value="PhzC-PhzF"/>
    <property type="match status" value="1"/>
</dbReference>
<dbReference type="GO" id="GO:0003824">
    <property type="term" value="F:catalytic activity"/>
    <property type="evidence" value="ECO:0007669"/>
    <property type="project" value="InterPro"/>
</dbReference>
<dbReference type="InterPro" id="IPR003719">
    <property type="entry name" value="Phenazine_PhzF-like"/>
</dbReference>
<dbReference type="Proteomes" id="UP001156614">
    <property type="component" value="Unassembled WGS sequence"/>
</dbReference>
<organism evidence="1 2">
    <name type="scientific">Gluconobacter cerinus</name>
    <dbReference type="NCBI Taxonomy" id="38307"/>
    <lineage>
        <taxon>Bacteria</taxon>
        <taxon>Pseudomonadati</taxon>
        <taxon>Pseudomonadota</taxon>
        <taxon>Alphaproteobacteria</taxon>
        <taxon>Acetobacterales</taxon>
        <taxon>Acetobacteraceae</taxon>
        <taxon>Gluconobacter</taxon>
    </lineage>
</organism>
<evidence type="ECO:0000313" key="2">
    <source>
        <dbReference type="Proteomes" id="UP001156614"/>
    </source>
</evidence>